<evidence type="ECO:0000313" key="2">
    <source>
        <dbReference type="EMBL" id="KAK7456949.1"/>
    </source>
</evidence>
<name>A0ABD0J3H8_9CAEN</name>
<dbReference type="AlphaFoldDB" id="A0ABD0J3H8"/>
<feature type="region of interest" description="Disordered" evidence="1">
    <location>
        <begin position="20"/>
        <end position="54"/>
    </location>
</feature>
<gene>
    <name evidence="2" type="ORF">BaRGS_00039288</name>
</gene>
<reference evidence="2 3" key="1">
    <citation type="journal article" date="2023" name="Sci. Data">
        <title>Genome assembly of the Korean intertidal mud-creeper Batillaria attramentaria.</title>
        <authorList>
            <person name="Patra A.K."/>
            <person name="Ho P.T."/>
            <person name="Jun S."/>
            <person name="Lee S.J."/>
            <person name="Kim Y."/>
            <person name="Won Y.J."/>
        </authorList>
    </citation>
    <scope>NUCLEOTIDE SEQUENCE [LARGE SCALE GENOMIC DNA]</scope>
    <source>
        <strain evidence="2">Wonlab-2016</strain>
    </source>
</reference>
<organism evidence="2 3">
    <name type="scientific">Batillaria attramentaria</name>
    <dbReference type="NCBI Taxonomy" id="370345"/>
    <lineage>
        <taxon>Eukaryota</taxon>
        <taxon>Metazoa</taxon>
        <taxon>Spiralia</taxon>
        <taxon>Lophotrochozoa</taxon>
        <taxon>Mollusca</taxon>
        <taxon>Gastropoda</taxon>
        <taxon>Caenogastropoda</taxon>
        <taxon>Sorbeoconcha</taxon>
        <taxon>Cerithioidea</taxon>
        <taxon>Batillariidae</taxon>
        <taxon>Batillaria</taxon>
    </lineage>
</organism>
<proteinExistence type="predicted"/>
<feature type="compositionally biased region" description="Basic residues" evidence="1">
    <location>
        <begin position="20"/>
        <end position="33"/>
    </location>
</feature>
<comment type="caution">
    <text evidence="2">The sequence shown here is derived from an EMBL/GenBank/DDBJ whole genome shotgun (WGS) entry which is preliminary data.</text>
</comment>
<dbReference type="EMBL" id="JACVVK020000677">
    <property type="protein sequence ID" value="KAK7456949.1"/>
    <property type="molecule type" value="Genomic_DNA"/>
</dbReference>
<sequence length="54" mass="6177">MVHLIYNRFNQVIWANRGKKKHAQEKHVVRRVNRGGVSTGAARSNAFSLSRSNE</sequence>
<accession>A0ABD0J3H8</accession>
<keyword evidence="3" id="KW-1185">Reference proteome</keyword>
<feature type="non-terminal residue" evidence="2">
    <location>
        <position position="54"/>
    </location>
</feature>
<protein>
    <submittedName>
        <fullName evidence="2">Uncharacterized protein</fullName>
    </submittedName>
</protein>
<dbReference type="Proteomes" id="UP001519460">
    <property type="component" value="Unassembled WGS sequence"/>
</dbReference>
<feature type="compositionally biased region" description="Polar residues" evidence="1">
    <location>
        <begin position="41"/>
        <end position="54"/>
    </location>
</feature>
<evidence type="ECO:0000256" key="1">
    <source>
        <dbReference type="SAM" id="MobiDB-lite"/>
    </source>
</evidence>
<evidence type="ECO:0000313" key="3">
    <source>
        <dbReference type="Proteomes" id="UP001519460"/>
    </source>
</evidence>